<evidence type="ECO:0000313" key="3">
    <source>
        <dbReference type="Proteomes" id="UP000198393"/>
    </source>
</evidence>
<dbReference type="RefSeq" id="WP_089358355.1">
    <property type="nucleotide sequence ID" value="NZ_FZPD01000007.1"/>
</dbReference>
<dbReference type="AlphaFoldDB" id="A0A239M8Q7"/>
<dbReference type="SUPFAM" id="SSF51735">
    <property type="entry name" value="NAD(P)-binding Rossmann-fold domains"/>
    <property type="match status" value="1"/>
</dbReference>
<feature type="domain" description="CoA-binding" evidence="1">
    <location>
        <begin position="3"/>
        <end position="117"/>
    </location>
</feature>
<evidence type="ECO:0000259" key="1">
    <source>
        <dbReference type="Pfam" id="PF13380"/>
    </source>
</evidence>
<protein>
    <recommendedName>
        <fullName evidence="1">CoA-binding domain-containing protein</fullName>
    </recommendedName>
</protein>
<dbReference type="OrthoDB" id="708726at2"/>
<dbReference type="InterPro" id="IPR036291">
    <property type="entry name" value="NAD(P)-bd_dom_sf"/>
</dbReference>
<name>A0A239M8Q7_EKHLU</name>
<gene>
    <name evidence="2" type="ORF">SAMN05421640_3693</name>
</gene>
<dbReference type="Gene3D" id="3.40.50.720">
    <property type="entry name" value="NAD(P)-binding Rossmann-like Domain"/>
    <property type="match status" value="1"/>
</dbReference>
<proteinExistence type="predicted"/>
<dbReference type="Proteomes" id="UP000198393">
    <property type="component" value="Unassembled WGS sequence"/>
</dbReference>
<dbReference type="EMBL" id="FZPD01000007">
    <property type="protein sequence ID" value="SNT38562.1"/>
    <property type="molecule type" value="Genomic_DNA"/>
</dbReference>
<evidence type="ECO:0000313" key="2">
    <source>
        <dbReference type="EMBL" id="SNT38562.1"/>
    </source>
</evidence>
<organism evidence="2 3">
    <name type="scientific">Ekhidna lutea</name>
    <dbReference type="NCBI Taxonomy" id="447679"/>
    <lineage>
        <taxon>Bacteria</taxon>
        <taxon>Pseudomonadati</taxon>
        <taxon>Bacteroidota</taxon>
        <taxon>Cytophagia</taxon>
        <taxon>Cytophagales</taxon>
        <taxon>Reichenbachiellaceae</taxon>
        <taxon>Ekhidna</taxon>
    </lineage>
</organism>
<dbReference type="InterPro" id="IPR003781">
    <property type="entry name" value="CoA-bd"/>
</dbReference>
<keyword evidence="3" id="KW-1185">Reference proteome</keyword>
<sequence>MSKKTAIFGATTNPGRYAFLAAERLHSHNHEIIPIGIKKGVVFGSEILNLREKPGIENLHTITMYIGPQNQKEWENYIISLAPQRIIFNPGAENSALQKAAENKGIETLNACTLVMLASGLY</sequence>
<dbReference type="Pfam" id="PF13380">
    <property type="entry name" value="CoA_binding_2"/>
    <property type="match status" value="1"/>
</dbReference>
<reference evidence="2 3" key="1">
    <citation type="submission" date="2017-06" db="EMBL/GenBank/DDBJ databases">
        <authorList>
            <person name="Kim H.J."/>
            <person name="Triplett B.A."/>
        </authorList>
    </citation>
    <scope>NUCLEOTIDE SEQUENCE [LARGE SCALE GENOMIC DNA]</scope>
    <source>
        <strain evidence="2 3">DSM 19307</strain>
    </source>
</reference>
<accession>A0A239M8Q7</accession>